<comment type="caution">
    <text evidence="2">The sequence shown here is derived from an EMBL/GenBank/DDBJ whole genome shotgun (WGS) entry which is preliminary data.</text>
</comment>
<keyword evidence="1" id="KW-0472">Membrane</keyword>
<evidence type="ECO:0000256" key="1">
    <source>
        <dbReference type="SAM" id="Phobius"/>
    </source>
</evidence>
<feature type="non-terminal residue" evidence="2">
    <location>
        <position position="1"/>
    </location>
</feature>
<keyword evidence="1" id="KW-1133">Transmembrane helix</keyword>
<dbReference type="SUPFAM" id="SSF82866">
    <property type="entry name" value="Multidrug efflux transporter AcrB transmembrane domain"/>
    <property type="match status" value="1"/>
</dbReference>
<dbReference type="Gene3D" id="1.20.1640.10">
    <property type="entry name" value="Multidrug efflux transporter AcrB transmembrane domain"/>
    <property type="match status" value="1"/>
</dbReference>
<dbReference type="PANTHER" id="PTHR33406:SF13">
    <property type="entry name" value="MEMBRANE PROTEIN YDFJ"/>
    <property type="match status" value="1"/>
</dbReference>
<sequence length="312" mass="33892">SELTLIGTVSALGVLTLALLLFGRPLTVGFMILTVCIGFWTGLAAALNLFGTLSLITFVFGATLIGVTVDYSAHWFSALADPTHPNDPWSTQRRLAPTLTLAALSTAVAYALLAAAPLPGLRQMAVLASAGVLGAFLTVLFCLPFFSGRRWVRPVPTRLMTALSARLPRFPRLNRKRWTTPAGFGWSALFVLFLAGGLWQLTPGSGIRDLQGVPASLLADQAAVARQLSLPSPAQVFLIEGSSLDEALRREETLKTVLADFRRRHREFSAIRPIGLSDWLQSENRRLDDLALTREAVQRLRAPLRELLGANP</sequence>
<evidence type="ECO:0000313" key="2">
    <source>
        <dbReference type="EMBL" id="EJX01001.1"/>
    </source>
</evidence>
<dbReference type="InterPro" id="IPR050545">
    <property type="entry name" value="Mycobact_MmpL"/>
</dbReference>
<protein>
    <recommendedName>
        <fullName evidence="3">Membrane transport protein MMPL domain-containing protein</fullName>
    </recommendedName>
</protein>
<feature type="transmembrane region" description="Helical" evidence="1">
    <location>
        <begin position="124"/>
        <end position="146"/>
    </location>
</feature>
<name>J9CLL5_9ZZZZ</name>
<feature type="transmembrane region" description="Helical" evidence="1">
    <location>
        <begin position="56"/>
        <end position="77"/>
    </location>
</feature>
<dbReference type="AlphaFoldDB" id="J9CLL5"/>
<proteinExistence type="predicted"/>
<feature type="transmembrane region" description="Helical" evidence="1">
    <location>
        <begin position="178"/>
        <end position="199"/>
    </location>
</feature>
<feature type="transmembrane region" description="Helical" evidence="1">
    <location>
        <begin position="30"/>
        <end position="50"/>
    </location>
</feature>
<accession>J9CLL5</accession>
<dbReference type="GO" id="GO:0005886">
    <property type="term" value="C:plasma membrane"/>
    <property type="evidence" value="ECO:0007669"/>
    <property type="project" value="TreeGrafter"/>
</dbReference>
<dbReference type="EMBL" id="AMCI01003136">
    <property type="protein sequence ID" value="EJX01001.1"/>
    <property type="molecule type" value="Genomic_DNA"/>
</dbReference>
<evidence type="ECO:0008006" key="3">
    <source>
        <dbReference type="Google" id="ProtNLM"/>
    </source>
</evidence>
<keyword evidence="1" id="KW-0812">Transmembrane</keyword>
<reference evidence="2" key="1">
    <citation type="journal article" date="2012" name="PLoS ONE">
        <title>Gene sets for utilization of primary and secondary nutrition supplies in the distal gut of endangered iberian lynx.</title>
        <authorList>
            <person name="Alcaide M."/>
            <person name="Messina E."/>
            <person name="Richter M."/>
            <person name="Bargiela R."/>
            <person name="Peplies J."/>
            <person name="Huws S.A."/>
            <person name="Newbold C.J."/>
            <person name="Golyshin P.N."/>
            <person name="Simon M.A."/>
            <person name="Lopez G."/>
            <person name="Yakimov M.M."/>
            <person name="Ferrer M."/>
        </authorList>
    </citation>
    <scope>NUCLEOTIDE SEQUENCE</scope>
</reference>
<gene>
    <name evidence="2" type="ORF">EVA_10893</name>
</gene>
<feature type="transmembrane region" description="Helical" evidence="1">
    <location>
        <begin position="6"/>
        <end position="23"/>
    </location>
</feature>
<dbReference type="PANTHER" id="PTHR33406">
    <property type="entry name" value="MEMBRANE PROTEIN MJ1562-RELATED"/>
    <property type="match status" value="1"/>
</dbReference>
<feature type="transmembrane region" description="Helical" evidence="1">
    <location>
        <begin position="98"/>
        <end position="118"/>
    </location>
</feature>
<organism evidence="2">
    <name type="scientific">gut metagenome</name>
    <dbReference type="NCBI Taxonomy" id="749906"/>
    <lineage>
        <taxon>unclassified sequences</taxon>
        <taxon>metagenomes</taxon>
        <taxon>organismal metagenomes</taxon>
    </lineage>
</organism>